<evidence type="ECO:0000313" key="3">
    <source>
        <dbReference type="Proteomes" id="UP001519331"/>
    </source>
</evidence>
<dbReference type="Pfam" id="PF07885">
    <property type="entry name" value="Ion_trans_2"/>
    <property type="match status" value="1"/>
</dbReference>
<protein>
    <recommendedName>
        <fullName evidence="1">Potassium channel domain-containing protein</fullName>
    </recommendedName>
</protein>
<dbReference type="Gene3D" id="1.10.287.70">
    <property type="match status" value="1"/>
</dbReference>
<dbReference type="Proteomes" id="UP001519331">
    <property type="component" value="Unassembled WGS sequence"/>
</dbReference>
<gene>
    <name evidence="2" type="ORF">JOF45_000827</name>
</gene>
<evidence type="ECO:0000259" key="1">
    <source>
        <dbReference type="Pfam" id="PF07885"/>
    </source>
</evidence>
<reference evidence="2 3" key="1">
    <citation type="submission" date="2021-03" db="EMBL/GenBank/DDBJ databases">
        <title>Sequencing the genomes of 1000 actinobacteria strains.</title>
        <authorList>
            <person name="Klenk H.-P."/>
        </authorList>
    </citation>
    <scope>NUCLEOTIDE SEQUENCE [LARGE SCALE GENOMIC DNA]</scope>
    <source>
        <strain evidence="2 3">DSM 12544</strain>
    </source>
</reference>
<name>A0ABS4T024_9MICC</name>
<evidence type="ECO:0000313" key="2">
    <source>
        <dbReference type="EMBL" id="MBP2317808.1"/>
    </source>
</evidence>
<sequence length="228" mass="24673">MAVILMWVLLQGAGWVLVYLPHVPEGFDFADGPAPGGHPAVLDALYISLVSLSTLGFGDVVATEPLLRILPPLQVLTGFALLTAALTWFIEVQPPLAKREAVAFRLYRLHAANYAEHIDAVEEPVAAQVLDGLSEQLTAVSLDLSHHSETYYFHEDEAQLSLARQLPYALSLRDAASASSSAAVRLGAVQLSAALDELASALASRHSDEKDVRAVFDAYAADHRRRPR</sequence>
<accession>A0ABS4T024</accession>
<comment type="caution">
    <text evidence="2">The sequence shown here is derived from an EMBL/GenBank/DDBJ whole genome shotgun (WGS) entry which is preliminary data.</text>
</comment>
<dbReference type="SUPFAM" id="SSF81324">
    <property type="entry name" value="Voltage-gated potassium channels"/>
    <property type="match status" value="1"/>
</dbReference>
<dbReference type="EMBL" id="JAGINX010000001">
    <property type="protein sequence ID" value="MBP2317808.1"/>
    <property type="molecule type" value="Genomic_DNA"/>
</dbReference>
<dbReference type="RefSeq" id="WP_210048097.1">
    <property type="nucleotide sequence ID" value="NZ_JAGINX010000001.1"/>
</dbReference>
<organism evidence="2 3">
    <name type="scientific">Nesterenkonia lacusekhoensis</name>
    <dbReference type="NCBI Taxonomy" id="150832"/>
    <lineage>
        <taxon>Bacteria</taxon>
        <taxon>Bacillati</taxon>
        <taxon>Actinomycetota</taxon>
        <taxon>Actinomycetes</taxon>
        <taxon>Micrococcales</taxon>
        <taxon>Micrococcaceae</taxon>
        <taxon>Nesterenkonia</taxon>
    </lineage>
</organism>
<proteinExistence type="predicted"/>
<dbReference type="InterPro" id="IPR013099">
    <property type="entry name" value="K_chnl_dom"/>
</dbReference>
<feature type="domain" description="Potassium channel" evidence="1">
    <location>
        <begin position="40"/>
        <end position="91"/>
    </location>
</feature>
<keyword evidence="3" id="KW-1185">Reference proteome</keyword>